<keyword evidence="3 5" id="KW-0012">Acyltransferase</keyword>
<comment type="caution">
    <text evidence="5">The sequence shown here is derived from an EMBL/GenBank/DDBJ whole genome shotgun (WGS) entry which is preliminary data.</text>
</comment>
<protein>
    <submittedName>
        <fullName evidence="5">Acetyl-CoA C-acyltransferase</fullName>
        <ecNumber evidence="5">2.3.1.9</ecNumber>
    </submittedName>
</protein>
<comment type="similarity">
    <text evidence="1">Belongs to the thiolase-like superfamily. Thiolase family.</text>
</comment>
<proteinExistence type="inferred from homology"/>
<sequence length="167" mass="17217">ANSSQITDGACSVLLASEAAIKRHNLSPLARLNPAQWAGVDPSQMGLGPANAITATLKSHNLALDEIDYFEINEAFAAQVQACVIALNNEKYCKNDLGLNTVVGNIPNDRLNIDGGAISLGHPVGASGARIVLHLATILQRKQASKGIASLCIGGGQGGAILVEAIQ</sequence>
<gene>
    <name evidence="5" type="ORF">ENJ51_01720</name>
</gene>
<name>A0A7V2SXX7_LEUMU</name>
<organism evidence="5">
    <name type="scientific">Leucothrix mucor</name>
    <dbReference type="NCBI Taxonomy" id="45248"/>
    <lineage>
        <taxon>Bacteria</taxon>
        <taxon>Pseudomonadati</taxon>
        <taxon>Pseudomonadota</taxon>
        <taxon>Gammaproteobacteria</taxon>
        <taxon>Thiotrichales</taxon>
        <taxon>Thiotrichaceae</taxon>
        <taxon>Leucothrix</taxon>
    </lineage>
</organism>
<dbReference type="PROSITE" id="PS00737">
    <property type="entry name" value="THIOLASE_2"/>
    <property type="match status" value="1"/>
</dbReference>
<dbReference type="InterPro" id="IPR020610">
    <property type="entry name" value="Thiolase_AS"/>
</dbReference>
<dbReference type="Proteomes" id="UP000885750">
    <property type="component" value="Unassembled WGS sequence"/>
</dbReference>
<dbReference type="EMBL" id="DRMS01000063">
    <property type="protein sequence ID" value="HFC91512.1"/>
    <property type="molecule type" value="Genomic_DNA"/>
</dbReference>
<evidence type="ECO:0000256" key="2">
    <source>
        <dbReference type="ARBA" id="ARBA00022679"/>
    </source>
</evidence>
<feature type="non-terminal residue" evidence="5">
    <location>
        <position position="1"/>
    </location>
</feature>
<dbReference type="InterPro" id="IPR016039">
    <property type="entry name" value="Thiolase-like"/>
</dbReference>
<accession>A0A7V2SXX7</accession>
<dbReference type="InterPro" id="IPR020613">
    <property type="entry name" value="Thiolase_CS"/>
</dbReference>
<dbReference type="PROSITE" id="PS00099">
    <property type="entry name" value="THIOLASE_3"/>
    <property type="match status" value="1"/>
</dbReference>
<dbReference type="AlphaFoldDB" id="A0A7V2SXX7"/>
<keyword evidence="2 5" id="KW-0808">Transferase</keyword>
<dbReference type="InterPro" id="IPR020617">
    <property type="entry name" value="Thiolase_C"/>
</dbReference>
<evidence type="ECO:0000256" key="1">
    <source>
        <dbReference type="ARBA" id="ARBA00010982"/>
    </source>
</evidence>
<dbReference type="PANTHER" id="PTHR18919">
    <property type="entry name" value="ACETYL-COA C-ACYLTRANSFERASE"/>
    <property type="match status" value="1"/>
</dbReference>
<evidence type="ECO:0000313" key="5">
    <source>
        <dbReference type="EMBL" id="HFC91512.1"/>
    </source>
</evidence>
<evidence type="ECO:0000259" key="4">
    <source>
        <dbReference type="Pfam" id="PF02803"/>
    </source>
</evidence>
<dbReference type="EC" id="2.3.1.9" evidence="5"/>
<evidence type="ECO:0000256" key="3">
    <source>
        <dbReference type="ARBA" id="ARBA00023315"/>
    </source>
</evidence>
<reference evidence="5" key="1">
    <citation type="journal article" date="2020" name="mSystems">
        <title>Genome- and Community-Level Interaction Insights into Carbon Utilization and Element Cycling Functions of Hydrothermarchaeota in Hydrothermal Sediment.</title>
        <authorList>
            <person name="Zhou Z."/>
            <person name="Liu Y."/>
            <person name="Xu W."/>
            <person name="Pan J."/>
            <person name="Luo Z.H."/>
            <person name="Li M."/>
        </authorList>
    </citation>
    <scope>NUCLEOTIDE SEQUENCE [LARGE SCALE GENOMIC DNA]</scope>
    <source>
        <strain evidence="5">HyVt-493</strain>
    </source>
</reference>
<dbReference type="SUPFAM" id="SSF53901">
    <property type="entry name" value="Thiolase-like"/>
    <property type="match status" value="1"/>
</dbReference>
<dbReference type="GO" id="GO:0003985">
    <property type="term" value="F:acetyl-CoA C-acetyltransferase activity"/>
    <property type="evidence" value="ECO:0007669"/>
    <property type="project" value="UniProtKB-EC"/>
</dbReference>
<dbReference type="Gene3D" id="3.40.47.10">
    <property type="match status" value="2"/>
</dbReference>
<dbReference type="Pfam" id="PF02803">
    <property type="entry name" value="Thiolase_C"/>
    <property type="match status" value="1"/>
</dbReference>
<dbReference type="PANTHER" id="PTHR18919:SF151">
    <property type="entry name" value="BLR2427 PROTEIN"/>
    <property type="match status" value="1"/>
</dbReference>
<feature type="domain" description="Thiolase C-terminal" evidence="4">
    <location>
        <begin position="27"/>
        <end position="164"/>
    </location>
</feature>